<evidence type="ECO:0008006" key="3">
    <source>
        <dbReference type="Google" id="ProtNLM"/>
    </source>
</evidence>
<dbReference type="InterPro" id="IPR036457">
    <property type="entry name" value="PPM-type-like_dom_sf"/>
</dbReference>
<dbReference type="Proteomes" id="UP000034875">
    <property type="component" value="Unassembled WGS sequence"/>
</dbReference>
<organism evidence="1 2">
    <name type="scientific">candidate division CPR1 bacterium GW2011_GWA2_42_17</name>
    <dbReference type="NCBI Taxonomy" id="1618341"/>
    <lineage>
        <taxon>Bacteria</taxon>
        <taxon>candidate division CPR1</taxon>
    </lineage>
</organism>
<dbReference type="Gene3D" id="3.60.40.10">
    <property type="entry name" value="PPM-type phosphatase domain"/>
    <property type="match status" value="1"/>
</dbReference>
<evidence type="ECO:0000313" key="1">
    <source>
        <dbReference type="EMBL" id="KKS44133.1"/>
    </source>
</evidence>
<comment type="caution">
    <text evidence="1">The sequence shown here is derived from an EMBL/GenBank/DDBJ whole genome shotgun (WGS) entry which is preliminary data.</text>
</comment>
<dbReference type="AlphaFoldDB" id="A0A0G1C3B5"/>
<proteinExistence type="predicted"/>
<dbReference type="EMBL" id="LCCZ01000011">
    <property type="protein sequence ID" value="KKS44133.1"/>
    <property type="molecule type" value="Genomic_DNA"/>
</dbReference>
<sequence length="545" mass="60468">MQERAAEQLLQTEQASLSNLAEIVQGLSVQQLNEMQQKLTSLQQMYRTLTSPPLSYPAETARTALGLPPTVEAREQIPIERRWYEKGEVSLDDPRETGQNLHRTFADGTQGIAGFFGGIGEYGSANVAAELGQKQMEAALKALPQNATPEQIQEAILEALASIHAQIVAETQAGNMEDDTGSHASVVKIWTGKNNEQKMIFANSANSRIYVRHKDGSLEQVSTDDSQFPRTPATDQATEVGKITDIDEQIAFLNRNKVRTSLGDPNLNKDQMKADLVKRSGIRDLQEGDEVIIVSNSLHNNLINTRIQEIANQNKDKSSQELAQVLCEQARLLSQFRPLAEKTSDNLFLDLGGRADEYKYANSARRAEMILEDANLTTNSLVNRQRLIQVLGEAQTADPAAFENDFGQPQVENAWHEIFPSIDRARQADISAVVLQPKSERVILQPGQPGAAAVEGNAPFLEEQALTDLRELVANLAPQNNEDARAANRRVRQEFKAGEPWYDYIEDNFGEEAAQRVSQEVQTYRGPGFFAFIFGRVLGLIQTKQ</sequence>
<evidence type="ECO:0000313" key="2">
    <source>
        <dbReference type="Proteomes" id="UP000034875"/>
    </source>
</evidence>
<gene>
    <name evidence="1" type="ORF">UV05_C0011G0024</name>
</gene>
<dbReference type="SUPFAM" id="SSF81606">
    <property type="entry name" value="PP2C-like"/>
    <property type="match status" value="1"/>
</dbReference>
<name>A0A0G1C3B5_9BACT</name>
<dbReference type="PATRIC" id="fig|1618341.3.peg.237"/>
<accession>A0A0G1C3B5</accession>
<protein>
    <recommendedName>
        <fullName evidence="3">PPM-type phosphatase domain-containing protein</fullName>
    </recommendedName>
</protein>
<reference evidence="1 2" key="1">
    <citation type="journal article" date="2015" name="Nature">
        <title>rRNA introns, odd ribosomes, and small enigmatic genomes across a large radiation of phyla.</title>
        <authorList>
            <person name="Brown C.T."/>
            <person name="Hug L.A."/>
            <person name="Thomas B.C."/>
            <person name="Sharon I."/>
            <person name="Castelle C.J."/>
            <person name="Singh A."/>
            <person name="Wilkins M.J."/>
            <person name="Williams K.H."/>
            <person name="Banfield J.F."/>
        </authorList>
    </citation>
    <scope>NUCLEOTIDE SEQUENCE [LARGE SCALE GENOMIC DNA]</scope>
</reference>